<dbReference type="PROSITE" id="PS51371">
    <property type="entry name" value="CBS"/>
    <property type="match status" value="2"/>
</dbReference>
<dbReference type="PROSITE" id="PS50914">
    <property type="entry name" value="BON"/>
    <property type="match status" value="1"/>
</dbReference>
<feature type="domain" description="BON" evidence="3">
    <location>
        <begin position="146"/>
        <end position="215"/>
    </location>
</feature>
<dbReference type="InterPro" id="IPR017080">
    <property type="entry name" value="UCP036990_CBS_BON"/>
</dbReference>
<evidence type="ECO:0000313" key="5">
    <source>
        <dbReference type="EMBL" id="GID14562.1"/>
    </source>
</evidence>
<protein>
    <recommendedName>
        <fullName evidence="7">BON domain-containing protein</fullName>
    </recommendedName>
</protein>
<name>A0A8J3JDN6_9ACTN</name>
<dbReference type="PIRSF" id="PIRSF036990">
    <property type="entry name" value="UCP036990_CBS_BON"/>
    <property type="match status" value="1"/>
</dbReference>
<organism evidence="5 6">
    <name type="scientific">Actinocatenispora rupis</name>
    <dbReference type="NCBI Taxonomy" id="519421"/>
    <lineage>
        <taxon>Bacteria</taxon>
        <taxon>Bacillati</taxon>
        <taxon>Actinomycetota</taxon>
        <taxon>Actinomycetes</taxon>
        <taxon>Micromonosporales</taxon>
        <taxon>Micromonosporaceae</taxon>
        <taxon>Actinocatenispora</taxon>
    </lineage>
</organism>
<accession>A0A8J3JDN6</accession>
<sequence length="233" mass="24428">MTTTKVRDVMSTPVITLDADATYKQAAELLLGNKVGALPVVDARGDVIGVVSESDLLTKVAIVADALEPGLLASRRRKRAAAKAASDRVSGLMSVPACTVSSEATVVEAAQLMRDREVKHLPVLDPDGALVGIVARNDLLHSFLRSDRQIRADVVHDVVESFLVADPNEVGVAVSDGVVTLSGELDNPASIPLAVQAARSVPGVVDVVDNLVARRDDRNTASDASPPFGPLRT</sequence>
<evidence type="ECO:0008006" key="7">
    <source>
        <dbReference type="Google" id="ProtNLM"/>
    </source>
</evidence>
<dbReference type="InterPro" id="IPR007055">
    <property type="entry name" value="BON_dom"/>
</dbReference>
<dbReference type="RefSeq" id="WP_203662390.1">
    <property type="nucleotide sequence ID" value="NZ_BAAAZM010000017.1"/>
</dbReference>
<comment type="caution">
    <text evidence="5">The sequence shown here is derived from an EMBL/GenBank/DDBJ whole genome shotgun (WGS) entry which is preliminary data.</text>
</comment>
<dbReference type="SUPFAM" id="SSF54631">
    <property type="entry name" value="CBS-domain pair"/>
    <property type="match status" value="1"/>
</dbReference>
<feature type="domain" description="CBS" evidence="4">
    <location>
        <begin position="93"/>
        <end position="150"/>
    </location>
</feature>
<proteinExistence type="predicted"/>
<evidence type="ECO:0000259" key="3">
    <source>
        <dbReference type="PROSITE" id="PS50914"/>
    </source>
</evidence>
<dbReference type="PANTHER" id="PTHR43080">
    <property type="entry name" value="CBS DOMAIN-CONTAINING PROTEIN CBSX3, MITOCHONDRIAL"/>
    <property type="match status" value="1"/>
</dbReference>
<dbReference type="InterPro" id="IPR046342">
    <property type="entry name" value="CBS_dom_sf"/>
</dbReference>
<evidence type="ECO:0000259" key="4">
    <source>
        <dbReference type="PROSITE" id="PS51371"/>
    </source>
</evidence>
<dbReference type="Proteomes" id="UP000612808">
    <property type="component" value="Unassembled WGS sequence"/>
</dbReference>
<dbReference type="AlphaFoldDB" id="A0A8J3JDN6"/>
<evidence type="ECO:0000256" key="1">
    <source>
        <dbReference type="ARBA" id="ARBA00023122"/>
    </source>
</evidence>
<dbReference type="Pfam" id="PF04972">
    <property type="entry name" value="BON"/>
    <property type="match status" value="1"/>
</dbReference>
<keyword evidence="1 2" id="KW-0129">CBS domain</keyword>
<evidence type="ECO:0000256" key="2">
    <source>
        <dbReference type="PROSITE-ProRule" id="PRU00703"/>
    </source>
</evidence>
<dbReference type="EMBL" id="BOMB01000032">
    <property type="protein sequence ID" value="GID14562.1"/>
    <property type="molecule type" value="Genomic_DNA"/>
</dbReference>
<evidence type="ECO:0000313" key="6">
    <source>
        <dbReference type="Proteomes" id="UP000612808"/>
    </source>
</evidence>
<dbReference type="Gene3D" id="3.30.1340.30">
    <property type="match status" value="1"/>
</dbReference>
<dbReference type="Gene3D" id="3.10.580.10">
    <property type="entry name" value="CBS-domain"/>
    <property type="match status" value="2"/>
</dbReference>
<dbReference type="PANTHER" id="PTHR43080:SF29">
    <property type="entry name" value="OS02G0818000 PROTEIN"/>
    <property type="match status" value="1"/>
</dbReference>
<dbReference type="InterPro" id="IPR051257">
    <property type="entry name" value="Diverse_CBS-Domain"/>
</dbReference>
<feature type="domain" description="CBS" evidence="4">
    <location>
        <begin position="10"/>
        <end position="67"/>
    </location>
</feature>
<gene>
    <name evidence="5" type="ORF">Aru02nite_54510</name>
</gene>
<reference evidence="5" key="1">
    <citation type="submission" date="2021-01" db="EMBL/GenBank/DDBJ databases">
        <title>Whole genome shotgun sequence of Actinocatenispora rupis NBRC 107355.</title>
        <authorList>
            <person name="Komaki H."/>
            <person name="Tamura T."/>
        </authorList>
    </citation>
    <scope>NUCLEOTIDE SEQUENCE</scope>
    <source>
        <strain evidence="5">NBRC 107355</strain>
    </source>
</reference>
<dbReference type="InterPro" id="IPR000644">
    <property type="entry name" value="CBS_dom"/>
</dbReference>
<keyword evidence="6" id="KW-1185">Reference proteome</keyword>
<dbReference type="SMART" id="SM00116">
    <property type="entry name" value="CBS"/>
    <property type="match status" value="2"/>
</dbReference>
<dbReference type="Pfam" id="PF00571">
    <property type="entry name" value="CBS"/>
    <property type="match status" value="2"/>
</dbReference>